<feature type="compositionally biased region" description="Low complexity" evidence="9">
    <location>
        <begin position="1259"/>
        <end position="1270"/>
    </location>
</feature>
<keyword evidence="3 7" id="KW-0813">Transport</keyword>
<feature type="coiled-coil region" evidence="8">
    <location>
        <begin position="798"/>
        <end position="832"/>
    </location>
</feature>
<comment type="function">
    <text evidence="7">Involved in cytoplasm to vacuole transport (Cvt), pexophagy, mitophagy and nucleophagy. Recruits mitochondria for their selective degradation via autophagy (mitophagy) during starvation. Works as scaffold proteins that recruit ATG proteins to the pre-autophagosome (PAS), the site of vesicle/autophagosome formation. Required for the Cvt vesicles completion.</text>
</comment>
<sequence>MSLLIYTAHTGGTLQADRHSFTSYVFPHPVDELRKWIGETISMAPACQIIMTARGTNVKNQSLPNEKELYLFDRRLLDSSSSPPTELVPRLQTPSPFPTNLESETELSSWRTLFKKRLAWSESILSHAQNLATAISETDASTNVVQRSVQIAFSNLEVHSVGLQNSLVKLREWAEGMLVQQDRVFQEWEPAIKRLVRIPVHDEVKKCGQDGSGKERKVSTLVDFFEVKQVQTSAVAARGLAQQFEKEVVDLGGTIEEICARTSDLKDDIQKARTSRPRNVLEDMKVLLGEIDVLVKKIRTDYEYVQSLQGPKSVSTASKRAYASTTDYLPGLVNIVNDMGRLLQMAIKQKNETSATSVRQLQMVAFVQSLSAPVNPQIQKMDSAYQEEDEHSRLLSLVIRFPKVYGALLVECVRRREWSERFANDSKRVAEEFALLREDEEKRRKKWQRSTGTYLPFDLEDDTSEIMRAELNTRGDFSGGLPRISRQDVESFLSVVQNIEGLDGVVKEVRQLYQDLDRPHGRRSKRLKGFKFGSVHEASLGVSSIFGRNEEEEVKILREDKQNLTERIKGYESRIRKLEDLLHRGRTSGGNMYQVTGSSTPQQPSTPQPGQTSFPTSIAGPLLSSDRPGSPATIRRKSAENADKPMVVRISALEAELAAEKELTAQLQRDASSRVDLEKAMTTRMALADETKRDLVANLEDMDQQHIVERRVLEKEIEELRQKLDEAYEEMDRIEEGRNEEADKRSVAEERMKGLEGELAIMGEEVDRLRMLSEGEAKRVKELVEEVEFVRRASDHDVEDLRGVLEAQKKLVEAEKEKAQRAESALSESQDKNRELVGTVGTLEAQITQMKDSLDTLSARYTTQQQGQESIAAAIKRVHGQLSTDSLPDNMDTVEATLQALVDKALGRIKELDAKAKDEEARANEVGTSKALLQSRFDSRTIKAKDLTQRLYTHNARSIQLLESIGYRIVRGEDSIQIVKVPKSSNTESTVLSRSANNLEGSIVGRPPPLSLVHSSTVEDINLLYWMETEDSDAETEKYTQYLKKIGAFDLDAFSDTVTSRVKKLEQDCRQLMKQCRSYRERYYRSRDEANEKIAYKSFKPGDLALFLPTRNSVTRPWAAFNVNAPHFFLKEDSSHKLANRDWLLARISKIEDKVVDLSRSTATLTLPPSSSASSSSTDKPFSAAPLDDENPFELSDGLRWYLLDAIEEKPGAPTTPGLSSSTVAAANVDAKGSLRARKGVTGAKKTLTQITTEHNSRRSSSGSNSHRNSLVVGPDVVASLREAVVNGGAAGSAVESVPGTPITGVGEKGMEALRGIVAAASAVSGNNGGNDAPPGGARA</sequence>
<feature type="coiled-coil region" evidence="8">
    <location>
        <begin position="703"/>
        <end position="758"/>
    </location>
</feature>
<gene>
    <name evidence="12" type="ORF">GSTUAT00001048001</name>
</gene>
<evidence type="ECO:0000256" key="2">
    <source>
        <dbReference type="ARBA" id="ARBA00013804"/>
    </source>
</evidence>
<dbReference type="PANTHER" id="PTHR13222:SF1">
    <property type="entry name" value="RB1-INDUCIBLE COILED-COIL PROTEIN 1"/>
    <property type="match status" value="1"/>
</dbReference>
<keyword evidence="13" id="KW-1185">Reference proteome</keyword>
<dbReference type="GO" id="GO:1990316">
    <property type="term" value="C:Atg1/ULK1 kinase complex"/>
    <property type="evidence" value="ECO:0007669"/>
    <property type="project" value="TreeGrafter"/>
</dbReference>
<evidence type="ECO:0000256" key="1">
    <source>
        <dbReference type="ARBA" id="ARBA00009729"/>
    </source>
</evidence>
<feature type="region of interest" description="Disordered" evidence="9">
    <location>
        <begin position="80"/>
        <end position="102"/>
    </location>
</feature>
<feature type="region of interest" description="Disordered" evidence="9">
    <location>
        <begin position="1165"/>
        <end position="1191"/>
    </location>
</feature>
<feature type="region of interest" description="Disordered" evidence="9">
    <location>
        <begin position="1247"/>
        <end position="1270"/>
    </location>
</feature>
<accession>A0A292Q7M5</accession>
<dbReference type="InterPro" id="IPR040040">
    <property type="entry name" value="ATG11"/>
</dbReference>
<keyword evidence="6 8" id="KW-0175">Coiled coil</keyword>
<dbReference type="GO" id="GO:0034517">
    <property type="term" value="P:ribophagy"/>
    <property type="evidence" value="ECO:0007669"/>
    <property type="project" value="TreeGrafter"/>
</dbReference>
<dbReference type="GO" id="GO:0034727">
    <property type="term" value="P:piecemeal microautophagy of the nucleus"/>
    <property type="evidence" value="ECO:0007669"/>
    <property type="project" value="TreeGrafter"/>
</dbReference>
<evidence type="ECO:0000313" key="13">
    <source>
        <dbReference type="Proteomes" id="UP001412239"/>
    </source>
</evidence>
<comment type="subcellular location">
    <subcellularLocation>
        <location evidence="7">Preautophagosomal structure membrane</location>
        <topology evidence="7">Peripheral membrane protein</topology>
    </subcellularLocation>
    <subcellularLocation>
        <location evidence="7">Vacuole membrane</location>
        <topology evidence="7">Peripheral membrane protein</topology>
    </subcellularLocation>
    <text evidence="7">During pexophagy, accumulates in the vacuolar membrane region, where the peroxisomes contact the vacuole.</text>
</comment>
<dbReference type="InterPro" id="IPR045326">
    <property type="entry name" value="ATG17-like_dom"/>
</dbReference>
<dbReference type="GO" id="GO:0000045">
    <property type="term" value="P:autophagosome assembly"/>
    <property type="evidence" value="ECO:0007669"/>
    <property type="project" value="UniProtKB-UniRule"/>
</dbReference>
<dbReference type="GO" id="GO:0060090">
    <property type="term" value="F:molecular adaptor activity"/>
    <property type="evidence" value="ECO:0007669"/>
    <property type="project" value="TreeGrafter"/>
</dbReference>
<dbReference type="GO" id="GO:0000422">
    <property type="term" value="P:autophagy of mitochondrion"/>
    <property type="evidence" value="ECO:0007669"/>
    <property type="project" value="TreeGrafter"/>
</dbReference>
<feature type="compositionally biased region" description="Polar residues" evidence="9">
    <location>
        <begin position="92"/>
        <end position="102"/>
    </location>
</feature>
<evidence type="ECO:0000256" key="6">
    <source>
        <dbReference type="ARBA" id="ARBA00023054"/>
    </source>
</evidence>
<keyword evidence="7" id="KW-0472">Membrane</keyword>
<dbReference type="EMBL" id="LN890955">
    <property type="protein sequence ID" value="CUS14763.1"/>
    <property type="molecule type" value="Genomic_DNA"/>
</dbReference>
<evidence type="ECO:0000256" key="4">
    <source>
        <dbReference type="ARBA" id="ARBA00022927"/>
    </source>
</evidence>
<feature type="domain" description="Autophagy protein ATG17-like" evidence="10">
    <location>
        <begin position="101"/>
        <end position="455"/>
    </location>
</feature>
<feature type="region of interest" description="Disordered" evidence="9">
    <location>
        <begin position="1321"/>
        <end position="1340"/>
    </location>
</feature>
<proteinExistence type="inferred from homology"/>
<dbReference type="GO" id="GO:1903599">
    <property type="term" value="P:positive regulation of autophagy of mitochondrion"/>
    <property type="evidence" value="ECO:0007669"/>
    <property type="project" value="UniProtKB-UniRule"/>
</dbReference>
<feature type="domain" description="Autophagy-related protein 11 C-terminal" evidence="11">
    <location>
        <begin position="1056"/>
        <end position="1207"/>
    </location>
</feature>
<keyword evidence="5 7" id="KW-0072">Autophagy</keyword>
<feature type="compositionally biased region" description="Low complexity" evidence="9">
    <location>
        <begin position="1165"/>
        <end position="1185"/>
    </location>
</feature>
<evidence type="ECO:0000259" key="11">
    <source>
        <dbReference type="Pfam" id="PF10377"/>
    </source>
</evidence>
<dbReference type="Pfam" id="PF04108">
    <property type="entry name" value="ATG17_like"/>
    <property type="match status" value="1"/>
</dbReference>
<feature type="coiled-coil region" evidence="8">
    <location>
        <begin position="1055"/>
        <end position="1082"/>
    </location>
</feature>
<dbReference type="GO" id="GO:0005774">
    <property type="term" value="C:vacuolar membrane"/>
    <property type="evidence" value="ECO:0007669"/>
    <property type="project" value="UniProtKB-SubCell"/>
</dbReference>
<dbReference type="Pfam" id="PF10377">
    <property type="entry name" value="ATG11"/>
    <property type="match status" value="1"/>
</dbReference>
<dbReference type="PANTHER" id="PTHR13222">
    <property type="entry name" value="RB1-INDUCIBLE COILED-COIL"/>
    <property type="match status" value="1"/>
</dbReference>
<evidence type="ECO:0000256" key="8">
    <source>
        <dbReference type="SAM" id="Coils"/>
    </source>
</evidence>
<evidence type="ECO:0000256" key="9">
    <source>
        <dbReference type="SAM" id="MobiDB-lite"/>
    </source>
</evidence>
<dbReference type="InterPro" id="IPR019460">
    <property type="entry name" value="Atg11_C"/>
</dbReference>
<dbReference type="Proteomes" id="UP001412239">
    <property type="component" value="Unassembled WGS sequence"/>
</dbReference>
<keyword evidence="4 7" id="KW-0653">Protein transport</keyword>
<dbReference type="GO" id="GO:0019901">
    <property type="term" value="F:protein kinase binding"/>
    <property type="evidence" value="ECO:0007669"/>
    <property type="project" value="TreeGrafter"/>
</dbReference>
<evidence type="ECO:0000256" key="5">
    <source>
        <dbReference type="ARBA" id="ARBA00023006"/>
    </source>
</evidence>
<evidence type="ECO:0000256" key="3">
    <source>
        <dbReference type="ARBA" id="ARBA00022448"/>
    </source>
</evidence>
<dbReference type="GO" id="GO:0034045">
    <property type="term" value="C:phagophore assembly site membrane"/>
    <property type="evidence" value="ECO:0007669"/>
    <property type="project" value="UniProtKB-SubCell"/>
</dbReference>
<comment type="similarity">
    <text evidence="1 7">Belongs to the ATG11 family.</text>
</comment>
<feature type="compositionally biased region" description="Low complexity" evidence="9">
    <location>
        <begin position="594"/>
        <end position="617"/>
    </location>
</feature>
<organism evidence="12 13">
    <name type="scientific">Tuber aestivum</name>
    <name type="common">summer truffle</name>
    <dbReference type="NCBI Taxonomy" id="59557"/>
    <lineage>
        <taxon>Eukaryota</taxon>
        <taxon>Fungi</taxon>
        <taxon>Dikarya</taxon>
        <taxon>Ascomycota</taxon>
        <taxon>Pezizomycotina</taxon>
        <taxon>Pezizomycetes</taxon>
        <taxon>Pezizales</taxon>
        <taxon>Tuberaceae</taxon>
        <taxon>Tuber</taxon>
    </lineage>
</organism>
<feature type="region of interest" description="Disordered" evidence="9">
    <location>
        <begin position="586"/>
        <end position="640"/>
    </location>
</feature>
<comment type="subunit">
    <text evidence="7">Homodimer.</text>
</comment>
<dbReference type="GO" id="GO:0015031">
    <property type="term" value="P:protein transport"/>
    <property type="evidence" value="ECO:0007669"/>
    <property type="project" value="UniProtKB-KW"/>
</dbReference>
<name>A0A292Q7M5_9PEZI</name>
<evidence type="ECO:0000256" key="7">
    <source>
        <dbReference type="RuleBase" id="RU367075"/>
    </source>
</evidence>
<protein>
    <recommendedName>
        <fullName evidence="2 7">Autophagy-related protein 11</fullName>
    </recommendedName>
</protein>
<dbReference type="GO" id="GO:0061709">
    <property type="term" value="P:reticulophagy"/>
    <property type="evidence" value="ECO:0007669"/>
    <property type="project" value="TreeGrafter"/>
</dbReference>
<reference evidence="12" key="1">
    <citation type="submission" date="2015-10" db="EMBL/GenBank/DDBJ databases">
        <authorList>
            <person name="Regsiter A."/>
            <person name="william w."/>
        </authorList>
    </citation>
    <scope>NUCLEOTIDE SEQUENCE</scope>
    <source>
        <strain evidence="12">Montdore</strain>
    </source>
</reference>
<keyword evidence="7" id="KW-0926">Vacuole</keyword>
<evidence type="ECO:0000313" key="12">
    <source>
        <dbReference type="EMBL" id="CUS14763.1"/>
    </source>
</evidence>
<evidence type="ECO:0000259" key="10">
    <source>
        <dbReference type="Pfam" id="PF04108"/>
    </source>
</evidence>
<feature type="coiled-coil region" evidence="8">
    <location>
        <begin position="547"/>
        <end position="581"/>
    </location>
</feature>